<dbReference type="OrthoDB" id="2192888at2759"/>
<dbReference type="STRING" id="93759.A0A1R3HM59"/>
<evidence type="ECO:0000313" key="1">
    <source>
        <dbReference type="EMBL" id="OMO71321.1"/>
    </source>
</evidence>
<sequence>MENIIISLASYVSGEKNPVDTLISAATLLKCAVDKLHAGESNLWMKNVPLVSSSSAVLLTSEATASQASAILKELISHHIELKSYSADNDGIGNEEADAIKSICAVFENTLNSTDGIPNEHVLAVLATLFQKLDKLQLVDDEGEFEKQAGNANVLMEKGGNTSTMEKGARRYVADFSSGI</sequence>
<comment type="caution">
    <text evidence="1">The sequence shown here is derived from an EMBL/GenBank/DDBJ whole genome shotgun (WGS) entry which is preliminary data.</text>
</comment>
<reference evidence="2" key="1">
    <citation type="submission" date="2013-09" db="EMBL/GenBank/DDBJ databases">
        <title>Corchorus olitorius genome sequencing.</title>
        <authorList>
            <person name="Alam M."/>
            <person name="Haque M.S."/>
            <person name="Islam M.S."/>
            <person name="Emdad E.M."/>
            <person name="Islam M.M."/>
            <person name="Ahmed B."/>
            <person name="Halim A."/>
            <person name="Hossen Q.M.M."/>
            <person name="Hossain M.Z."/>
            <person name="Ahmed R."/>
            <person name="Khan M.M."/>
            <person name="Islam R."/>
            <person name="Rashid M.M."/>
            <person name="Khan S.A."/>
            <person name="Rahman M.S."/>
            <person name="Alam M."/>
            <person name="Yahiya A.S."/>
            <person name="Khan M.S."/>
            <person name="Azam M.S."/>
            <person name="Haque T."/>
            <person name="Lashkar M.Z.H."/>
            <person name="Akhand A.I."/>
            <person name="Morshed G."/>
            <person name="Roy S."/>
            <person name="Uddin K.S."/>
            <person name="Rabeya T."/>
            <person name="Hossain A.S."/>
            <person name="Chowdhury A."/>
            <person name="Snigdha A.R."/>
            <person name="Mortoza M.S."/>
            <person name="Matin S.A."/>
            <person name="Hoque S.M.E."/>
            <person name="Islam M.K."/>
            <person name="Roy D.K."/>
            <person name="Haider R."/>
            <person name="Moosa M.M."/>
            <person name="Elias S.M."/>
            <person name="Hasan A.M."/>
            <person name="Jahan S."/>
            <person name="Shafiuddin M."/>
            <person name="Mahmood N."/>
            <person name="Shommy N.S."/>
        </authorList>
    </citation>
    <scope>NUCLEOTIDE SEQUENCE [LARGE SCALE GENOMIC DNA]</scope>
    <source>
        <strain evidence="2">cv. O-4</strain>
    </source>
</reference>
<dbReference type="PANTHER" id="PTHR48412">
    <property type="entry name" value="ARM REPEAT SUPERFAMILY PROTEIN"/>
    <property type="match status" value="1"/>
</dbReference>
<name>A0A1R3HM59_9ROSI</name>
<dbReference type="AlphaFoldDB" id="A0A1R3HM59"/>
<keyword evidence="2" id="KW-1185">Reference proteome</keyword>
<dbReference type="EMBL" id="AWUE01019827">
    <property type="protein sequence ID" value="OMO71321.1"/>
    <property type="molecule type" value="Genomic_DNA"/>
</dbReference>
<proteinExistence type="predicted"/>
<dbReference type="PANTHER" id="PTHR48412:SF1">
    <property type="entry name" value="ARM REPEAT SUPERFAMILY PROTEIN"/>
    <property type="match status" value="1"/>
</dbReference>
<gene>
    <name evidence="1" type="ORF">COLO4_28302</name>
</gene>
<protein>
    <submittedName>
        <fullName evidence="1">RRP12-like protein-like protein</fullName>
    </submittedName>
</protein>
<accession>A0A1R3HM59</accession>
<dbReference type="Proteomes" id="UP000187203">
    <property type="component" value="Unassembled WGS sequence"/>
</dbReference>
<organism evidence="1 2">
    <name type="scientific">Corchorus olitorius</name>
    <dbReference type="NCBI Taxonomy" id="93759"/>
    <lineage>
        <taxon>Eukaryota</taxon>
        <taxon>Viridiplantae</taxon>
        <taxon>Streptophyta</taxon>
        <taxon>Embryophyta</taxon>
        <taxon>Tracheophyta</taxon>
        <taxon>Spermatophyta</taxon>
        <taxon>Magnoliopsida</taxon>
        <taxon>eudicotyledons</taxon>
        <taxon>Gunneridae</taxon>
        <taxon>Pentapetalae</taxon>
        <taxon>rosids</taxon>
        <taxon>malvids</taxon>
        <taxon>Malvales</taxon>
        <taxon>Malvaceae</taxon>
        <taxon>Grewioideae</taxon>
        <taxon>Apeibeae</taxon>
        <taxon>Corchorus</taxon>
    </lineage>
</organism>
<evidence type="ECO:0000313" key="2">
    <source>
        <dbReference type="Proteomes" id="UP000187203"/>
    </source>
</evidence>